<comment type="similarity">
    <text evidence="4">Belongs to the WD repeat PROPPIN family.</text>
</comment>
<evidence type="ECO:0000256" key="3">
    <source>
        <dbReference type="ARBA" id="ARBA00022737"/>
    </source>
</evidence>
<reference evidence="6 7" key="1">
    <citation type="submission" date="2024-02" db="EMBL/GenBank/DDBJ databases">
        <title>Discinaceae phylogenomics.</title>
        <authorList>
            <person name="Dirks A.C."/>
            <person name="James T.Y."/>
        </authorList>
    </citation>
    <scope>NUCLEOTIDE SEQUENCE [LARGE SCALE GENOMIC DNA]</scope>
    <source>
        <strain evidence="6 7">ACD0624</strain>
    </source>
</reference>
<gene>
    <name evidence="6" type="primary">ATG18</name>
    <name evidence="6" type="ORF">Q9L58_006694</name>
</gene>
<evidence type="ECO:0000256" key="5">
    <source>
        <dbReference type="SAM" id="MobiDB-lite"/>
    </source>
</evidence>
<evidence type="ECO:0000256" key="1">
    <source>
        <dbReference type="ARBA" id="ARBA00004148"/>
    </source>
</evidence>
<evidence type="ECO:0000313" key="7">
    <source>
        <dbReference type="Proteomes" id="UP001447188"/>
    </source>
</evidence>
<dbReference type="SMART" id="SM00320">
    <property type="entry name" value="WD40"/>
    <property type="match status" value="2"/>
</dbReference>
<keyword evidence="7" id="KW-1185">Reference proteome</keyword>
<proteinExistence type="inferred from homology"/>
<dbReference type="Gene3D" id="2.130.10.10">
    <property type="entry name" value="YVTN repeat-like/Quinoprotein amine dehydrogenase"/>
    <property type="match status" value="1"/>
</dbReference>
<dbReference type="InterPro" id="IPR015943">
    <property type="entry name" value="WD40/YVTN_repeat-like_dom_sf"/>
</dbReference>
<accession>A0ABR3GF04</accession>
<feature type="compositionally biased region" description="Low complexity" evidence="5">
    <location>
        <begin position="233"/>
        <end position="242"/>
    </location>
</feature>
<name>A0ABR3GF04_9PEZI</name>
<dbReference type="PANTHER" id="PTHR11227">
    <property type="entry name" value="WD-REPEAT PROTEIN INTERACTING WITH PHOSPHOINOSIDES WIPI -RELATED"/>
    <property type="match status" value="1"/>
</dbReference>
<dbReference type="InterPro" id="IPR048720">
    <property type="entry name" value="PROPPIN"/>
</dbReference>
<protein>
    <submittedName>
        <fullName evidence="6">Autophagy protein</fullName>
    </submittedName>
</protein>
<organism evidence="6 7">
    <name type="scientific">Discina gigas</name>
    <dbReference type="NCBI Taxonomy" id="1032678"/>
    <lineage>
        <taxon>Eukaryota</taxon>
        <taxon>Fungi</taxon>
        <taxon>Dikarya</taxon>
        <taxon>Ascomycota</taxon>
        <taxon>Pezizomycotina</taxon>
        <taxon>Pezizomycetes</taxon>
        <taxon>Pezizales</taxon>
        <taxon>Discinaceae</taxon>
        <taxon>Discina</taxon>
    </lineage>
</organism>
<dbReference type="SUPFAM" id="SSF50978">
    <property type="entry name" value="WD40 repeat-like"/>
    <property type="match status" value="1"/>
</dbReference>
<keyword evidence="2" id="KW-0853">WD repeat</keyword>
<dbReference type="EMBL" id="JBBBZM010000096">
    <property type="protein sequence ID" value="KAL0634373.1"/>
    <property type="molecule type" value="Genomic_DNA"/>
</dbReference>
<evidence type="ECO:0000313" key="6">
    <source>
        <dbReference type="EMBL" id="KAL0634373.1"/>
    </source>
</evidence>
<keyword evidence="3" id="KW-0677">Repeat</keyword>
<dbReference type="InterPro" id="IPR001680">
    <property type="entry name" value="WD40_rpt"/>
</dbReference>
<dbReference type="InterPro" id="IPR036322">
    <property type="entry name" value="WD40_repeat_dom_sf"/>
</dbReference>
<dbReference type="Pfam" id="PF21032">
    <property type="entry name" value="PROPPIN"/>
    <property type="match status" value="2"/>
</dbReference>
<feature type="region of interest" description="Disordered" evidence="5">
    <location>
        <begin position="233"/>
        <end position="256"/>
    </location>
</feature>
<comment type="subcellular location">
    <subcellularLocation>
        <location evidence="1">Vacuole membrane</location>
        <topology evidence="1">Peripheral membrane protein</topology>
    </subcellularLocation>
</comment>
<comment type="caution">
    <text evidence="6">The sequence shown here is derived from an EMBL/GenBank/DDBJ whole genome shotgun (WGS) entry which is preliminary data.</text>
</comment>
<evidence type="ECO:0000256" key="4">
    <source>
        <dbReference type="ARBA" id="ARBA00025740"/>
    </source>
</evidence>
<sequence>MNFVTFNQDFSCLAVGTRTGYRIYNCDPFGKVYEQKEGDISIIEMLFATSLVALILSPRRLVITNTKFPAILKLIIGEQRQSTICELTFPTSILAVKLNRKRLIVVLEEQIYVYDISNMKLLHTIETSPNPNGDVILFDAIKLEAVNVIKAHKSPLAAVALNSEGTYLATTSEKGTVVRVFAVPSAQKLFQFRRGSYPARIYSMSFNLMSTLLCVSSATETVHIFRLGGQIPSDASSSRSIDSGGGVSPTGSLHGI</sequence>
<dbReference type="Proteomes" id="UP001447188">
    <property type="component" value="Unassembled WGS sequence"/>
</dbReference>
<evidence type="ECO:0000256" key="2">
    <source>
        <dbReference type="ARBA" id="ARBA00022574"/>
    </source>
</evidence>